<protein>
    <submittedName>
        <fullName evidence="3">Peptidase S41-like protein</fullName>
    </submittedName>
</protein>
<evidence type="ECO:0000313" key="4">
    <source>
        <dbReference type="Proteomes" id="UP000324376"/>
    </source>
</evidence>
<name>A0A5S5BYF7_9FLAO</name>
<dbReference type="Proteomes" id="UP000324376">
    <property type="component" value="Unassembled WGS sequence"/>
</dbReference>
<feature type="signal peptide" evidence="1">
    <location>
        <begin position="1"/>
        <end position="24"/>
    </location>
</feature>
<feature type="chain" id="PRO_5024349629" evidence="1">
    <location>
        <begin position="25"/>
        <end position="484"/>
    </location>
</feature>
<evidence type="ECO:0000259" key="2">
    <source>
        <dbReference type="Pfam" id="PF03572"/>
    </source>
</evidence>
<dbReference type="Gene3D" id="3.90.226.10">
    <property type="entry name" value="2-enoyl-CoA Hydratase, Chain A, domain 1"/>
    <property type="match status" value="1"/>
</dbReference>
<accession>A0A5S5BYF7</accession>
<gene>
    <name evidence="3" type="ORF">BD809_10789</name>
</gene>
<dbReference type="GO" id="GO:0008236">
    <property type="term" value="F:serine-type peptidase activity"/>
    <property type="evidence" value="ECO:0007669"/>
    <property type="project" value="InterPro"/>
</dbReference>
<proteinExistence type="predicted"/>
<dbReference type="Pfam" id="PF03572">
    <property type="entry name" value="Peptidase_S41"/>
    <property type="match status" value="1"/>
</dbReference>
<dbReference type="InterPro" id="IPR005151">
    <property type="entry name" value="Tail-specific_protease"/>
</dbReference>
<dbReference type="GO" id="GO:0006508">
    <property type="term" value="P:proteolysis"/>
    <property type="evidence" value="ECO:0007669"/>
    <property type="project" value="InterPro"/>
</dbReference>
<comment type="caution">
    <text evidence="3">The sequence shown here is derived from an EMBL/GenBank/DDBJ whole genome shotgun (WGS) entry which is preliminary data.</text>
</comment>
<sequence length="484" mass="55074">MNPKHILFVCLFLSEMLIFAQANARLEATQNDLSIFKAILEQGHPTLYKHTNKFSLDSLVSALNKETNSSQPLSLLKNLYKIANVIRDGHINIYPPANLILNSTKFPLTLKIIQNEVYNAIENDHIPIGATLKSINGVPIKRIISSMKKYIPVDGHLEQKRHRFIEQNFNIYYHLEYGKSKKYTIHFIDSLGIEKIVELTAITQTELNISRDQGNNIPPQFIKKSQNPYVGANSDKISVLYDTKNHIALLKIKSFSIGSSNFNKLMDQLFTEFKKHKISNLILDIRNNHGGLRANTLRLMSYITNEFYKQRTTEHIGVLEIPFKEFTLGSYYEEELGLKEKFKNHPVYNGWTSSFDNLESLMVPTKTWFTGSVYVLINGATLNEASDFALLAKNNSRITLVGEETGCSYDSHNIGLTVHYKLPHSGIQFSINLKNVQNYVSNPSVNKSSGVTPDRFIPYTFNDLVTCNDPQLTYVLQLLSNKKS</sequence>
<organism evidence="3 4">
    <name type="scientific">Aquimarina intermedia</name>
    <dbReference type="NCBI Taxonomy" id="350814"/>
    <lineage>
        <taxon>Bacteria</taxon>
        <taxon>Pseudomonadati</taxon>
        <taxon>Bacteroidota</taxon>
        <taxon>Flavobacteriia</taxon>
        <taxon>Flavobacteriales</taxon>
        <taxon>Flavobacteriaceae</taxon>
        <taxon>Aquimarina</taxon>
    </lineage>
</organism>
<dbReference type="OrthoDB" id="5480566at2"/>
<dbReference type="InterPro" id="IPR029045">
    <property type="entry name" value="ClpP/crotonase-like_dom_sf"/>
</dbReference>
<feature type="domain" description="Tail specific protease" evidence="2">
    <location>
        <begin position="247"/>
        <end position="407"/>
    </location>
</feature>
<evidence type="ECO:0000256" key="1">
    <source>
        <dbReference type="SAM" id="SignalP"/>
    </source>
</evidence>
<dbReference type="SUPFAM" id="SSF52096">
    <property type="entry name" value="ClpP/crotonase"/>
    <property type="match status" value="1"/>
</dbReference>
<dbReference type="EMBL" id="VNHU01000007">
    <property type="protein sequence ID" value="TYP72205.1"/>
    <property type="molecule type" value="Genomic_DNA"/>
</dbReference>
<keyword evidence="1" id="KW-0732">Signal</keyword>
<dbReference type="AlphaFoldDB" id="A0A5S5BYF7"/>
<evidence type="ECO:0000313" key="3">
    <source>
        <dbReference type="EMBL" id="TYP72205.1"/>
    </source>
</evidence>
<keyword evidence="4" id="KW-1185">Reference proteome</keyword>
<reference evidence="3 4" key="1">
    <citation type="submission" date="2019-07" db="EMBL/GenBank/DDBJ databases">
        <title>Genomic Encyclopedia of Archaeal and Bacterial Type Strains, Phase II (KMG-II): from individual species to whole genera.</title>
        <authorList>
            <person name="Goeker M."/>
        </authorList>
    </citation>
    <scope>NUCLEOTIDE SEQUENCE [LARGE SCALE GENOMIC DNA]</scope>
    <source>
        <strain evidence="3 4">DSM 17527</strain>
    </source>
</reference>
<dbReference type="RefSeq" id="WP_148783082.1">
    <property type="nucleotide sequence ID" value="NZ_VNHU01000007.1"/>
</dbReference>